<organism evidence="1 2">
    <name type="scientific">candidate division CSSED10-310 bacterium</name>
    <dbReference type="NCBI Taxonomy" id="2855610"/>
    <lineage>
        <taxon>Bacteria</taxon>
        <taxon>Bacteria division CSSED10-310</taxon>
    </lineage>
</organism>
<proteinExistence type="predicted"/>
<accession>A0ABV6Z0I5</accession>
<dbReference type="Proteomes" id="UP001594351">
    <property type="component" value="Unassembled WGS sequence"/>
</dbReference>
<sequence length="764" mass="87555">MRSVRRFMLPVHIGLTAGWLRFSRFEKIKIHPIQWQDDFADARNQLLKQVDTEFVLWVDSDEVLVAFPELDWTKVNMDIFGVRLQESDLWTPRMILRLHRNRANIQWTGRIDDRLMVHGRTTLGNWRFLPSVVIRHFGYDDPHILPSKVARNMSIAKPGLDGDMPSYSELLTAARTEAFSGRFNPLLWLKCFKHQGAMYYGFSFDQRLEAAEMLCSCGYLEPARFLLAQNPLLIRLHLAMLAAQWRSSDNMDQEQLGFFCECLSNGFFDPYYSFPRALLGADQQTILAFIKDLANSWETNSETSICRGASTASLGILDSKGANLSPSLCFNSEDPINAETTCAPIAVCLLSHGNQEETACAVRSARRFGLPVHIGLTAGSLSLDGFESVSIYPIPWQDDFSATRNRLLQHVEAEFVLWLDSDEVLFAFPEIDWPKLAGDIFRIFWQSYGENTPAAVPRLHRNKPGLSWFGRIHEIPYNGKSPLTTDWKLLHSLVIRHSGYKDSHQVMDKHERNLRIAQYGLQGKTPSLSELLSLASWQSVSGVFNTLSWVRYYKKVDALTFYDVYSAKVVPAEMLCSTGYTRPARLLLKTNPVIIPLHFAILAAEMQFEDKMDTDRLDFVVQCLQNGYYYPFVDFPHKLLGANRENCLEYINQIREEWGERPNMTLYHMEVNMDSLEGRFRRIESFDSETFVDDLLVMHNDTRDTVVLNPAAAVLWEALKWSQSLEDLVGLLAEAFPSEEVNTLRAHVEKVMGELISRKFIVRL</sequence>
<dbReference type="Pfam" id="PF05402">
    <property type="entry name" value="PqqD"/>
    <property type="match status" value="1"/>
</dbReference>
<name>A0ABV6Z0I5_UNCC1</name>
<comment type="caution">
    <text evidence="1">The sequence shown here is derived from an EMBL/GenBank/DDBJ whole genome shotgun (WGS) entry which is preliminary data.</text>
</comment>
<keyword evidence="2" id="KW-1185">Reference proteome</keyword>
<evidence type="ECO:0000313" key="2">
    <source>
        <dbReference type="Proteomes" id="UP001594351"/>
    </source>
</evidence>
<dbReference type="InterPro" id="IPR008792">
    <property type="entry name" value="PQQD"/>
</dbReference>
<dbReference type="EMBL" id="JBHPBY010000246">
    <property type="protein sequence ID" value="MFC1851959.1"/>
    <property type="molecule type" value="Genomic_DNA"/>
</dbReference>
<gene>
    <name evidence="1" type="ORF">ACFL27_17340</name>
</gene>
<protein>
    <submittedName>
        <fullName evidence="1">PqqD family peptide modification chaperone</fullName>
    </submittedName>
</protein>
<evidence type="ECO:0000313" key="1">
    <source>
        <dbReference type="EMBL" id="MFC1851959.1"/>
    </source>
</evidence>
<reference evidence="1 2" key="1">
    <citation type="submission" date="2024-09" db="EMBL/GenBank/DDBJ databases">
        <title>Laminarin stimulates single cell rates of sulfate reduction while oxygen inhibits transcriptomic activity in coastal marine sediment.</title>
        <authorList>
            <person name="Lindsay M."/>
            <person name="Orcutt B."/>
            <person name="Emerson D."/>
            <person name="Stepanauskas R."/>
            <person name="D'Angelo T."/>
        </authorList>
    </citation>
    <scope>NUCLEOTIDE SEQUENCE [LARGE SCALE GENOMIC DNA]</scope>
    <source>
        <strain evidence="1">SAG AM-311-K15</strain>
    </source>
</reference>